<evidence type="ECO:0000256" key="2">
    <source>
        <dbReference type="SAM" id="SignalP"/>
    </source>
</evidence>
<evidence type="ECO:0000259" key="3">
    <source>
        <dbReference type="Pfam" id="PF08450"/>
    </source>
</evidence>
<evidence type="ECO:0000313" key="5">
    <source>
        <dbReference type="Proteomes" id="UP000309389"/>
    </source>
</evidence>
<feature type="signal peptide" evidence="2">
    <location>
        <begin position="1"/>
        <end position="22"/>
    </location>
</feature>
<feature type="domain" description="SMP-30/Gluconolactonase/LRE-like region" evidence="3">
    <location>
        <begin position="124"/>
        <end position="286"/>
    </location>
</feature>
<dbReference type="PROSITE" id="PS51257">
    <property type="entry name" value="PROKAR_LIPOPROTEIN"/>
    <property type="match status" value="1"/>
</dbReference>
<dbReference type="InterPro" id="IPR011042">
    <property type="entry name" value="6-blade_b-propeller_TolB-like"/>
</dbReference>
<dbReference type="SUPFAM" id="SSF63829">
    <property type="entry name" value="Calcium-dependent phosphotriesterase"/>
    <property type="match status" value="1"/>
</dbReference>
<keyword evidence="5" id="KW-1185">Reference proteome</keyword>
<sequence>MRQIALTSMMALGLLACSEAEAPEAFEPPVWTLEQSSLFPENGGLTHAEDGVVLPDGTLLVGDFEHGLLEIAPDGSTSPFGDFAAAGYESAPSPDRGGPNGISFEPDGRHVLVADIFTGAIYRVDSVTAEITLIYDHPYGVNSAVRDSSGTIWFTQSTKNPGGEGSEERMFEAVFTRMGDGALFRLSAEELANDDPVAEEVLSGLHFANGIALDEDRGALYVNELLANRVLGFSIDVAAGRLGEQRVIADVTTPDNVELDEDGRLWVTSPIANEVVLVDPESGESWKVFAPSADTSAEIAAEWRRLLDEGQSPQALLGPEMSGPMPGILTGVILSPGNGPVYVSGLGDALVMLPR</sequence>
<dbReference type="GO" id="GO:0016787">
    <property type="term" value="F:hydrolase activity"/>
    <property type="evidence" value="ECO:0007669"/>
    <property type="project" value="UniProtKB-KW"/>
</dbReference>
<protein>
    <recommendedName>
        <fullName evidence="3">SMP-30/Gluconolactonase/LRE-like region domain-containing protein</fullName>
    </recommendedName>
</protein>
<comment type="caution">
    <text evidence="4">The sequence shown here is derived from an EMBL/GenBank/DDBJ whole genome shotgun (WGS) entry which is preliminary data.</text>
</comment>
<evidence type="ECO:0000313" key="4">
    <source>
        <dbReference type="EMBL" id="TIX51706.1"/>
    </source>
</evidence>
<name>A0A4T3F373_9SPHN</name>
<proteinExistence type="predicted"/>
<keyword evidence="1" id="KW-0378">Hydrolase</keyword>
<dbReference type="PANTHER" id="PTHR47572">
    <property type="entry name" value="LIPOPROTEIN-RELATED"/>
    <property type="match status" value="1"/>
</dbReference>
<dbReference type="AlphaFoldDB" id="A0A4T3F373"/>
<gene>
    <name evidence="4" type="ORF">E5222_04445</name>
</gene>
<dbReference type="Proteomes" id="UP000309389">
    <property type="component" value="Unassembled WGS sequence"/>
</dbReference>
<dbReference type="InterPro" id="IPR051262">
    <property type="entry name" value="SMP-30/CGR1_Lactonase"/>
</dbReference>
<keyword evidence="2" id="KW-0732">Signal</keyword>
<dbReference type="Gene3D" id="2.120.10.30">
    <property type="entry name" value="TolB, C-terminal domain"/>
    <property type="match status" value="1"/>
</dbReference>
<dbReference type="PANTHER" id="PTHR47572:SF4">
    <property type="entry name" value="LACTONASE DRP35"/>
    <property type="match status" value="1"/>
</dbReference>
<organism evidence="4 5">
    <name type="scientific">Alteraurantiacibacter aquimixticola</name>
    <dbReference type="NCBI Taxonomy" id="2489173"/>
    <lineage>
        <taxon>Bacteria</taxon>
        <taxon>Pseudomonadati</taxon>
        <taxon>Pseudomonadota</taxon>
        <taxon>Alphaproteobacteria</taxon>
        <taxon>Sphingomonadales</taxon>
        <taxon>Erythrobacteraceae</taxon>
        <taxon>Alteraurantiacibacter</taxon>
    </lineage>
</organism>
<dbReference type="RefSeq" id="WP_136692491.1">
    <property type="nucleotide sequence ID" value="NZ_SSHH01000001.1"/>
</dbReference>
<evidence type="ECO:0000256" key="1">
    <source>
        <dbReference type="ARBA" id="ARBA00022801"/>
    </source>
</evidence>
<dbReference type="InterPro" id="IPR013658">
    <property type="entry name" value="SGL"/>
</dbReference>
<dbReference type="OrthoDB" id="2633250at2"/>
<accession>A0A4T3F373</accession>
<dbReference type="EMBL" id="SSHH01000001">
    <property type="protein sequence ID" value="TIX51706.1"/>
    <property type="molecule type" value="Genomic_DNA"/>
</dbReference>
<reference evidence="4 5" key="1">
    <citation type="submission" date="2019-04" db="EMBL/GenBank/DDBJ databases">
        <title>Altererythrobacter aquimixticola sp. nov., isolated from sediment of junction between the ocean and a freshwater spring.</title>
        <authorList>
            <person name="Yoon J.-H."/>
        </authorList>
    </citation>
    <scope>NUCLEOTIDE SEQUENCE [LARGE SCALE GENOMIC DNA]</scope>
    <source>
        <strain evidence="4 5">SSKS-13</strain>
    </source>
</reference>
<dbReference type="Pfam" id="PF08450">
    <property type="entry name" value="SGL"/>
    <property type="match status" value="1"/>
</dbReference>
<feature type="chain" id="PRO_5020197498" description="SMP-30/Gluconolactonase/LRE-like region domain-containing protein" evidence="2">
    <location>
        <begin position="23"/>
        <end position="355"/>
    </location>
</feature>